<dbReference type="Proteomes" id="UP001251528">
    <property type="component" value="Unassembled WGS sequence"/>
</dbReference>
<comment type="caution">
    <text evidence="5">The sequence shown here is derived from an EMBL/GenBank/DDBJ whole genome shotgun (WGS) entry which is preliminary data.</text>
</comment>
<dbReference type="SMART" id="SM01230">
    <property type="entry name" value="Gln-synt_C"/>
    <property type="match status" value="1"/>
</dbReference>
<dbReference type="Gene3D" id="3.10.20.70">
    <property type="entry name" value="Glutamine synthetase, N-terminal domain"/>
    <property type="match status" value="1"/>
</dbReference>
<evidence type="ECO:0000259" key="4">
    <source>
        <dbReference type="PROSITE" id="PS51987"/>
    </source>
</evidence>
<dbReference type="InterPro" id="IPR036651">
    <property type="entry name" value="Gln_synt_N_sf"/>
</dbReference>
<dbReference type="SUPFAM" id="SSF51556">
    <property type="entry name" value="Metallo-dependent hydrolases"/>
    <property type="match status" value="1"/>
</dbReference>
<dbReference type="GO" id="GO:0016787">
    <property type="term" value="F:hydrolase activity"/>
    <property type="evidence" value="ECO:0007669"/>
    <property type="project" value="InterPro"/>
</dbReference>
<evidence type="ECO:0000256" key="3">
    <source>
        <dbReference type="RuleBase" id="RU000384"/>
    </source>
</evidence>
<reference evidence="5" key="1">
    <citation type="submission" date="2023-06" db="EMBL/GenBank/DDBJ databases">
        <title>Conoideocrella luteorostrata (Hypocreales: Clavicipitaceae), a potential biocontrol fungus for elongate hemlock scale in United States Christmas tree production areas.</title>
        <authorList>
            <person name="Barrett H."/>
            <person name="Lovett B."/>
            <person name="Macias A.M."/>
            <person name="Stajich J.E."/>
            <person name="Kasson M.T."/>
        </authorList>
    </citation>
    <scope>NUCLEOTIDE SEQUENCE</scope>
    <source>
        <strain evidence="5">ARSEF 14590</strain>
    </source>
</reference>
<dbReference type="Gene3D" id="3.20.20.140">
    <property type="entry name" value="Metal-dependent hydrolases"/>
    <property type="match status" value="1"/>
</dbReference>
<proteinExistence type="inferred from homology"/>
<feature type="domain" description="GS catalytic" evidence="4">
    <location>
        <begin position="539"/>
        <end position="866"/>
    </location>
</feature>
<keyword evidence="6" id="KW-1185">Reference proteome</keyword>
<dbReference type="Pfam" id="PF04909">
    <property type="entry name" value="Amidohydro_2"/>
    <property type="match status" value="1"/>
</dbReference>
<protein>
    <recommendedName>
        <fullName evidence="1">Glutamine synthetase</fullName>
    </recommendedName>
</protein>
<dbReference type="InterPro" id="IPR032466">
    <property type="entry name" value="Metal_Hydrolase"/>
</dbReference>
<evidence type="ECO:0000313" key="6">
    <source>
        <dbReference type="Proteomes" id="UP001251528"/>
    </source>
</evidence>
<dbReference type="Pfam" id="PF00120">
    <property type="entry name" value="Gln-synt_C"/>
    <property type="match status" value="1"/>
</dbReference>
<dbReference type="PANTHER" id="PTHR43383">
    <property type="entry name" value="NODULIN 6"/>
    <property type="match status" value="1"/>
</dbReference>
<dbReference type="AlphaFoldDB" id="A0AAJ0CX60"/>
<dbReference type="PANTHER" id="PTHR43383:SF2">
    <property type="entry name" value="AMIDOHYDROLASE 2 FAMILY PROTEIN"/>
    <property type="match status" value="1"/>
</dbReference>
<dbReference type="Gene3D" id="3.30.590.10">
    <property type="entry name" value="Glutamine synthetase/guanido kinase, catalytic domain"/>
    <property type="match status" value="1"/>
</dbReference>
<comment type="similarity">
    <text evidence="2 3">Belongs to the glutamine synthetase family.</text>
</comment>
<evidence type="ECO:0000256" key="1">
    <source>
        <dbReference type="ARBA" id="ARBA00021364"/>
    </source>
</evidence>
<dbReference type="GO" id="GO:0006542">
    <property type="term" value="P:glutamine biosynthetic process"/>
    <property type="evidence" value="ECO:0007669"/>
    <property type="project" value="InterPro"/>
</dbReference>
<evidence type="ECO:0000313" key="5">
    <source>
        <dbReference type="EMBL" id="KAK2612609.1"/>
    </source>
</evidence>
<dbReference type="InterPro" id="IPR008146">
    <property type="entry name" value="Gln_synth_cat_dom"/>
</dbReference>
<dbReference type="InterPro" id="IPR006680">
    <property type="entry name" value="Amidohydro-rel"/>
</dbReference>
<dbReference type="GO" id="GO:0004356">
    <property type="term" value="F:glutamine synthetase activity"/>
    <property type="evidence" value="ECO:0007669"/>
    <property type="project" value="InterPro"/>
</dbReference>
<gene>
    <name evidence="5" type="ORF">QQS21_001381</name>
</gene>
<dbReference type="SUPFAM" id="SSF55931">
    <property type="entry name" value="Glutamine synthetase/guanido kinase"/>
    <property type="match status" value="1"/>
</dbReference>
<dbReference type="EMBL" id="JASWJB010000014">
    <property type="protein sequence ID" value="KAK2612609.1"/>
    <property type="molecule type" value="Genomic_DNA"/>
</dbReference>
<dbReference type="InterPro" id="IPR014746">
    <property type="entry name" value="Gln_synth/guanido_kin_cat_dom"/>
</dbReference>
<name>A0AAJ0CX60_9HYPO</name>
<organism evidence="5 6">
    <name type="scientific">Conoideocrella luteorostrata</name>
    <dbReference type="NCBI Taxonomy" id="1105319"/>
    <lineage>
        <taxon>Eukaryota</taxon>
        <taxon>Fungi</taxon>
        <taxon>Dikarya</taxon>
        <taxon>Ascomycota</taxon>
        <taxon>Pezizomycotina</taxon>
        <taxon>Sordariomycetes</taxon>
        <taxon>Hypocreomycetidae</taxon>
        <taxon>Hypocreales</taxon>
        <taxon>Clavicipitaceae</taxon>
        <taxon>Conoideocrella</taxon>
    </lineage>
</organism>
<evidence type="ECO:0000256" key="2">
    <source>
        <dbReference type="PROSITE-ProRule" id="PRU01331"/>
    </source>
</evidence>
<accession>A0AAJ0CX60</accession>
<sequence length="866" mass="96833">MDIGDFGVGAKALRQLIQATPIIDNHAHPLLKKSHVGEHPLLSIVSEAHAEALNASRTSLALIRAVKQLSGQLGCGETWEAVESAIERERESDYDGWTRQCLSGIACVLVDDGLDNEDAVEPYSHFDRFATSPSKRIVRIEHLAAKLIDDACLAQHSSGQAFEATISKFEVALKDAISDKEVVGFKSVICYRTGLDIASEENEAEARSAFEAIFTQRRAANAAPFTRINHRPLNQLIVHRLAQLIRDSEDEHKKPIQFHTGLGDNDLTLTKSSPSHLQEFARQYPTVPIVLLHSGYPFVREMGYMAALYANVYADIGLVFPLVNRDGQESVMRHVLELCPWEKVIWSTDGHWFPETYFLSIVQMREVFHTVLCEFVQKGDVTWDHASSIVQDVLFNTSNKIYRLGLTLQTLDLPIISNSAPGPATEVESQQLLQLLSNTDRPQYLRLYWIDYTGTPRMRIIPSRQVISALKSSKPLTITVTRVILGQLQDDSILSDIGPSGLYKLHPDLSSLRRGPKEGYTMLMCDCKEEDGSEVNLCPRTLLKKAVDQAREQDFELKFGFEIELVLVRYSRSGNYELHDADGHAWSTARSMDHEVVEKILEPAIQRLDEAGVYVEMLHAESAKGQFEIVLPPASPMAAVDTLVFAREVLSTCARAHGYKMTLHPKPISEACGTAAHTHISLASCNQDVSKQVYESFYAGILSHLRAICAFTYSNMVSYERVQDGVWAGGTWVAWGTQNRETPLRKIEGSHWEVKCIDGIANPYLAMAALVFAGVNGVAKQEKLVWGDCTKDPATLFWEERLNMGINSNLPASIEEALVSLVNDQEMTSLLGEHVVERYVAVKKAETRLLKGMETNERKKWIIDRY</sequence>
<dbReference type="PROSITE" id="PS51987">
    <property type="entry name" value="GS_CATALYTIC"/>
    <property type="match status" value="1"/>
</dbReference>